<organism evidence="1 2">
    <name type="scientific">Flavobacterium algoritolerans</name>
    <dbReference type="NCBI Taxonomy" id="3041254"/>
    <lineage>
        <taxon>Bacteria</taxon>
        <taxon>Pseudomonadati</taxon>
        <taxon>Bacteroidota</taxon>
        <taxon>Flavobacteriia</taxon>
        <taxon>Flavobacteriales</taxon>
        <taxon>Flavobacteriaceae</taxon>
        <taxon>Flavobacterium</taxon>
    </lineage>
</organism>
<sequence length="201" mass="22235">MKKFANKILQDNPEENVVYMTEDGQCFFDKIKADNHADKNEFPEPESFFREGFEPEDTKALEEELALVKEDNETITAVLAEIEQAVDFTKEAPEVTQESDPVVAAVVQLREKHEGAIALIDKVIHALTDDEAVVDEKAEPIIVEIIKIRVSLLSAQAEKETLTNSLSIVQSELDTLKATPIAVVEDKTVEPAGKSTAKNGK</sequence>
<accession>A0ABT6V9C1</accession>
<evidence type="ECO:0000313" key="2">
    <source>
        <dbReference type="Proteomes" id="UP001243403"/>
    </source>
</evidence>
<dbReference type="RefSeq" id="WP_282715882.1">
    <property type="nucleotide sequence ID" value="NZ_JASCRZ010000002.1"/>
</dbReference>
<proteinExistence type="predicted"/>
<gene>
    <name evidence="1" type="ORF">QLS65_05795</name>
</gene>
<comment type="caution">
    <text evidence="1">The sequence shown here is derived from an EMBL/GenBank/DDBJ whole genome shotgun (WGS) entry which is preliminary data.</text>
</comment>
<protein>
    <submittedName>
        <fullName evidence="1">Uncharacterized protein</fullName>
    </submittedName>
</protein>
<reference evidence="1 2" key="1">
    <citation type="submission" date="2023-04" db="EMBL/GenBank/DDBJ databases">
        <title>Two novel species of Flavobacterium.</title>
        <authorList>
            <person name="Liu Q."/>
            <person name="Xin Y.-H."/>
        </authorList>
    </citation>
    <scope>NUCLEOTIDE SEQUENCE [LARGE SCALE GENOMIC DNA]</scope>
    <source>
        <strain evidence="1 2">LB1P51</strain>
    </source>
</reference>
<keyword evidence="2" id="KW-1185">Reference proteome</keyword>
<dbReference type="EMBL" id="JASCRZ010000002">
    <property type="protein sequence ID" value="MDI5894395.1"/>
    <property type="molecule type" value="Genomic_DNA"/>
</dbReference>
<evidence type="ECO:0000313" key="1">
    <source>
        <dbReference type="EMBL" id="MDI5894395.1"/>
    </source>
</evidence>
<name>A0ABT6V9C1_9FLAO</name>
<dbReference type="Proteomes" id="UP001243403">
    <property type="component" value="Unassembled WGS sequence"/>
</dbReference>